<dbReference type="EMBL" id="JABXXP010000402">
    <property type="protein sequence ID" value="NVN12315.1"/>
    <property type="molecule type" value="Genomic_DNA"/>
</dbReference>
<protein>
    <submittedName>
        <fullName evidence="1">GlxA family transcriptional regulator</fullName>
    </submittedName>
</protein>
<name>A0A7Y7IYV8_9PROT</name>
<proteinExistence type="predicted"/>
<accession>A0A7Y7IYV8</accession>
<dbReference type="SUPFAM" id="SSF52317">
    <property type="entry name" value="Class I glutamine amidotransferase-like"/>
    <property type="match status" value="1"/>
</dbReference>
<dbReference type="AlphaFoldDB" id="A0A7Y7IYV8"/>
<dbReference type="Proteomes" id="UP000534870">
    <property type="component" value="Unassembled WGS sequence"/>
</dbReference>
<evidence type="ECO:0000313" key="1">
    <source>
        <dbReference type="EMBL" id="NVN12315.1"/>
    </source>
</evidence>
<gene>
    <name evidence="1" type="ORF">HUK84_14490</name>
</gene>
<evidence type="ECO:0000313" key="2">
    <source>
        <dbReference type="Proteomes" id="UP000534870"/>
    </source>
</evidence>
<comment type="caution">
    <text evidence="1">The sequence shown here is derived from an EMBL/GenBank/DDBJ whole genome shotgun (WGS) entry which is preliminary data.</text>
</comment>
<organism evidence="1 2">
    <name type="scientific">Nguyenibacter vanlangensis</name>
    <dbReference type="NCBI Taxonomy" id="1216886"/>
    <lineage>
        <taxon>Bacteria</taxon>
        <taxon>Pseudomonadati</taxon>
        <taxon>Pseudomonadota</taxon>
        <taxon>Alphaproteobacteria</taxon>
        <taxon>Acetobacterales</taxon>
        <taxon>Acetobacteraceae</taxon>
        <taxon>Nguyenibacter</taxon>
    </lineage>
</organism>
<dbReference type="InterPro" id="IPR029062">
    <property type="entry name" value="Class_I_gatase-like"/>
</dbReference>
<feature type="non-terminal residue" evidence="1">
    <location>
        <position position="66"/>
    </location>
</feature>
<reference evidence="1 2" key="1">
    <citation type="submission" date="2020-06" db="EMBL/GenBank/DDBJ databases">
        <title>Description of novel acetic acid bacteria.</title>
        <authorList>
            <person name="Sombolestani A."/>
        </authorList>
    </citation>
    <scope>NUCLEOTIDE SEQUENCE [LARGE SCALE GENOMIC DNA]</scope>
    <source>
        <strain evidence="1 2">LMG 31431</strain>
    </source>
</reference>
<sequence>MTCRVGFLLVPRFSALGFLCAAEPLRVANRLAGQAFYQWDVLSLDGRPAVASNAMRIEAARSLADA</sequence>
<dbReference type="Gene3D" id="3.40.50.880">
    <property type="match status" value="1"/>
</dbReference>